<evidence type="ECO:0000259" key="2">
    <source>
        <dbReference type="Pfam" id="PF12728"/>
    </source>
</evidence>
<dbReference type="GO" id="GO:0003677">
    <property type="term" value="F:DNA binding"/>
    <property type="evidence" value="ECO:0007669"/>
    <property type="project" value="InterPro"/>
</dbReference>
<evidence type="ECO:0000313" key="4">
    <source>
        <dbReference type="Proteomes" id="UP000005019"/>
    </source>
</evidence>
<dbReference type="SUPFAM" id="SSF46955">
    <property type="entry name" value="Putative DNA-binding domain"/>
    <property type="match status" value="1"/>
</dbReference>
<dbReference type="InterPro" id="IPR024370">
    <property type="entry name" value="PBP_domain"/>
</dbReference>
<dbReference type="InterPro" id="IPR010093">
    <property type="entry name" value="SinI_DNA-bd"/>
</dbReference>
<dbReference type="PANTHER" id="PTHR38431:SF1">
    <property type="entry name" value="BLL2305 PROTEIN"/>
    <property type="match status" value="1"/>
</dbReference>
<dbReference type="Proteomes" id="UP000005019">
    <property type="component" value="Unassembled WGS sequence"/>
</dbReference>
<dbReference type="RefSeq" id="WP_008064909.1">
    <property type="nucleotide sequence ID" value="NZ_AFHG01000059.1"/>
</dbReference>
<dbReference type="EMBL" id="AFHG01000059">
    <property type="protein sequence ID" value="EGK70080.1"/>
    <property type="molecule type" value="Genomic_DNA"/>
</dbReference>
<dbReference type="Pfam" id="PF12727">
    <property type="entry name" value="PBP_like"/>
    <property type="match status" value="1"/>
</dbReference>
<gene>
    <name evidence="3" type="ORF">METUNv1_04048</name>
</gene>
<dbReference type="eggNOG" id="COG1910">
    <property type="taxonomic scope" value="Bacteria"/>
</dbReference>
<dbReference type="NCBIfam" id="TIGR01764">
    <property type="entry name" value="excise"/>
    <property type="match status" value="1"/>
</dbReference>
<evidence type="ECO:0000313" key="3">
    <source>
        <dbReference type="EMBL" id="EGK70080.1"/>
    </source>
</evidence>
<dbReference type="InterPro" id="IPR041657">
    <property type="entry name" value="HTH_17"/>
</dbReference>
<dbReference type="OrthoDB" id="9805928at2"/>
<name>F5RI98_METUF</name>
<dbReference type="AlphaFoldDB" id="F5RI98"/>
<accession>F5RI98</accession>
<comment type="caution">
    <text evidence="3">The sequence shown here is derived from an EMBL/GenBank/DDBJ whole genome shotgun (WGS) entry which is preliminary data.</text>
</comment>
<protein>
    <submittedName>
        <fullName evidence="3">LysR-type transcriptional regulator</fullName>
    </submittedName>
</protein>
<dbReference type="InterPro" id="IPR009061">
    <property type="entry name" value="DNA-bd_dom_put_sf"/>
</dbReference>
<evidence type="ECO:0000259" key="1">
    <source>
        <dbReference type="Pfam" id="PF12727"/>
    </source>
</evidence>
<sequence>MSADGESQQDAPSPYLTVREAAAYLHLNEKTLYAMIQDSGIPATKVTGKWLFPRKLLDDWLLESTHGGVLADRLLIAGSDDPWLAHSIARLAQRADDGTLIAYSPCGTRKGLALLAQRRANACPIHWGEAQHATRRHALLLREYTGSANWVMVQLALREQGVMLSRALAPVSDLAELLARRPLLIQRGPGAGSQHFFTQACTAAGIAAPDATQTAATEREAAFMVASGAGDCAPGTRAAAGEFNLHFLPLGSEALDLVMPRTLYFRALLQQLLAELASDDSRDLAERLGGYDLAPLGRLREASTA</sequence>
<feature type="domain" description="Helix-turn-helix" evidence="2">
    <location>
        <begin position="15"/>
        <end position="63"/>
    </location>
</feature>
<dbReference type="STRING" id="1000565.METUNv1_04048"/>
<dbReference type="Pfam" id="PF12728">
    <property type="entry name" value="HTH_17"/>
    <property type="match status" value="1"/>
</dbReference>
<reference evidence="3 4" key="1">
    <citation type="journal article" date="2011" name="J. Bacteriol.">
        <title>Genome sequence of Methyloversatilis universalis FAM5T, a methylotrophic representative of the order Rhodocyclales.</title>
        <authorList>
            <person name="Kittichotirat W."/>
            <person name="Good N.M."/>
            <person name="Hall R."/>
            <person name="Bringel F."/>
            <person name="Lajus A."/>
            <person name="Medigue C."/>
            <person name="Smalley N.E."/>
            <person name="Beck D."/>
            <person name="Bumgarner R."/>
            <person name="Vuilleumier S."/>
            <person name="Kalyuzhnaya M.G."/>
        </authorList>
    </citation>
    <scope>NUCLEOTIDE SEQUENCE [LARGE SCALE GENOMIC DNA]</scope>
    <source>
        <strain evidence="4">ATCC BAA-1314 / JCM 13912 / FAM5</strain>
    </source>
</reference>
<proteinExistence type="predicted"/>
<feature type="domain" description="PBP" evidence="1">
    <location>
        <begin position="90"/>
        <end position="275"/>
    </location>
</feature>
<dbReference type="PANTHER" id="PTHR38431">
    <property type="entry name" value="BLL2305 PROTEIN"/>
    <property type="match status" value="1"/>
</dbReference>
<organism evidence="3 4">
    <name type="scientific">Methyloversatilis universalis (strain ATCC BAA-1314 / DSM 25237 / JCM 13912 / CCUG 52030 / FAM5)</name>
    <dbReference type="NCBI Taxonomy" id="1000565"/>
    <lineage>
        <taxon>Bacteria</taxon>
        <taxon>Pseudomonadati</taxon>
        <taxon>Pseudomonadota</taxon>
        <taxon>Betaproteobacteria</taxon>
        <taxon>Nitrosomonadales</taxon>
        <taxon>Sterolibacteriaceae</taxon>
        <taxon>Methyloversatilis</taxon>
    </lineage>
</organism>
<keyword evidence="4" id="KW-1185">Reference proteome</keyword>